<name>A0A4S8LX09_DENBC</name>
<gene>
    <name evidence="1" type="ORF">K435DRAFT_779727</name>
</gene>
<accession>A0A4S8LX09</accession>
<protein>
    <submittedName>
        <fullName evidence="1">Uncharacterized protein</fullName>
    </submittedName>
</protein>
<evidence type="ECO:0000313" key="1">
    <source>
        <dbReference type="EMBL" id="THU93703.1"/>
    </source>
</evidence>
<keyword evidence="2" id="KW-1185">Reference proteome</keyword>
<dbReference type="Proteomes" id="UP000297245">
    <property type="component" value="Unassembled WGS sequence"/>
</dbReference>
<dbReference type="EMBL" id="ML179242">
    <property type="protein sequence ID" value="THU93703.1"/>
    <property type="molecule type" value="Genomic_DNA"/>
</dbReference>
<proteinExistence type="predicted"/>
<dbReference type="AlphaFoldDB" id="A0A4S8LX09"/>
<reference evidence="1 2" key="1">
    <citation type="journal article" date="2019" name="Nat. Ecol. Evol.">
        <title>Megaphylogeny resolves global patterns of mushroom evolution.</title>
        <authorList>
            <person name="Varga T."/>
            <person name="Krizsan K."/>
            <person name="Foldi C."/>
            <person name="Dima B."/>
            <person name="Sanchez-Garcia M."/>
            <person name="Sanchez-Ramirez S."/>
            <person name="Szollosi G.J."/>
            <person name="Szarkandi J.G."/>
            <person name="Papp V."/>
            <person name="Albert L."/>
            <person name="Andreopoulos W."/>
            <person name="Angelini C."/>
            <person name="Antonin V."/>
            <person name="Barry K.W."/>
            <person name="Bougher N.L."/>
            <person name="Buchanan P."/>
            <person name="Buyck B."/>
            <person name="Bense V."/>
            <person name="Catcheside P."/>
            <person name="Chovatia M."/>
            <person name="Cooper J."/>
            <person name="Damon W."/>
            <person name="Desjardin D."/>
            <person name="Finy P."/>
            <person name="Geml J."/>
            <person name="Haridas S."/>
            <person name="Hughes K."/>
            <person name="Justo A."/>
            <person name="Karasinski D."/>
            <person name="Kautmanova I."/>
            <person name="Kiss B."/>
            <person name="Kocsube S."/>
            <person name="Kotiranta H."/>
            <person name="LaButti K.M."/>
            <person name="Lechner B.E."/>
            <person name="Liimatainen K."/>
            <person name="Lipzen A."/>
            <person name="Lukacs Z."/>
            <person name="Mihaltcheva S."/>
            <person name="Morgado L.N."/>
            <person name="Niskanen T."/>
            <person name="Noordeloos M.E."/>
            <person name="Ohm R.A."/>
            <person name="Ortiz-Santana B."/>
            <person name="Ovrebo C."/>
            <person name="Racz N."/>
            <person name="Riley R."/>
            <person name="Savchenko A."/>
            <person name="Shiryaev A."/>
            <person name="Soop K."/>
            <person name="Spirin V."/>
            <person name="Szebenyi C."/>
            <person name="Tomsovsky M."/>
            <person name="Tulloss R.E."/>
            <person name="Uehling J."/>
            <person name="Grigoriev I.V."/>
            <person name="Vagvolgyi C."/>
            <person name="Papp T."/>
            <person name="Martin F.M."/>
            <person name="Miettinen O."/>
            <person name="Hibbett D.S."/>
            <person name="Nagy L.G."/>
        </authorList>
    </citation>
    <scope>NUCLEOTIDE SEQUENCE [LARGE SCALE GENOMIC DNA]</scope>
    <source>
        <strain evidence="1 2">CBS 962.96</strain>
    </source>
</reference>
<organism evidence="1 2">
    <name type="scientific">Dendrothele bispora (strain CBS 962.96)</name>
    <dbReference type="NCBI Taxonomy" id="1314807"/>
    <lineage>
        <taxon>Eukaryota</taxon>
        <taxon>Fungi</taxon>
        <taxon>Dikarya</taxon>
        <taxon>Basidiomycota</taxon>
        <taxon>Agaricomycotina</taxon>
        <taxon>Agaricomycetes</taxon>
        <taxon>Agaricomycetidae</taxon>
        <taxon>Agaricales</taxon>
        <taxon>Agaricales incertae sedis</taxon>
        <taxon>Dendrothele</taxon>
    </lineage>
</organism>
<sequence>MISHQLRSYFFPQYYGKVVMGSDKRLLGHSKIWISHIHTHRSPGFVVITMISMEKYLVLGGLGFTMRVFLERSSGYVSIVALKPHKGYTMLGFIRKNITATWSTKMDLTNFI</sequence>
<evidence type="ECO:0000313" key="2">
    <source>
        <dbReference type="Proteomes" id="UP000297245"/>
    </source>
</evidence>